<name>A0A9W8G9G4_9FUNG</name>
<proteinExistence type="predicted"/>
<comment type="caution">
    <text evidence="2">The sequence shown here is derived from an EMBL/GenBank/DDBJ whole genome shotgun (WGS) entry which is preliminary data.</text>
</comment>
<evidence type="ECO:0000313" key="3">
    <source>
        <dbReference type="Proteomes" id="UP001151518"/>
    </source>
</evidence>
<dbReference type="AlphaFoldDB" id="A0A9W8G9G4"/>
<dbReference type="PANTHER" id="PTHR21660:SF1">
    <property type="entry name" value="ACYL-COENZYME A THIOESTERASE 13"/>
    <property type="match status" value="1"/>
</dbReference>
<protein>
    <recommendedName>
        <fullName evidence="4">Thioesterase domain-containing protein</fullName>
    </recommendedName>
</protein>
<dbReference type="GO" id="GO:0047617">
    <property type="term" value="F:fatty acyl-CoA hydrolase activity"/>
    <property type="evidence" value="ECO:0007669"/>
    <property type="project" value="InterPro"/>
</dbReference>
<dbReference type="OrthoDB" id="46529at2759"/>
<dbReference type="InterPro" id="IPR039298">
    <property type="entry name" value="ACOT13"/>
</dbReference>
<dbReference type="PANTHER" id="PTHR21660">
    <property type="entry name" value="THIOESTERASE SUPERFAMILY MEMBER-RELATED"/>
    <property type="match status" value="1"/>
</dbReference>
<reference evidence="2" key="1">
    <citation type="submission" date="2022-07" db="EMBL/GenBank/DDBJ databases">
        <title>Phylogenomic reconstructions and comparative analyses of Kickxellomycotina fungi.</title>
        <authorList>
            <person name="Reynolds N.K."/>
            <person name="Stajich J.E."/>
            <person name="Barry K."/>
            <person name="Grigoriev I.V."/>
            <person name="Crous P."/>
            <person name="Smith M.E."/>
        </authorList>
    </citation>
    <scope>NUCLEOTIDE SEQUENCE</scope>
    <source>
        <strain evidence="2">NRRL 3115</strain>
    </source>
</reference>
<keyword evidence="1" id="KW-0378">Hydrolase</keyword>
<dbReference type="InterPro" id="IPR029069">
    <property type="entry name" value="HotDog_dom_sf"/>
</dbReference>
<gene>
    <name evidence="2" type="ORF">GGI25_002002</name>
</gene>
<accession>A0A9W8G9G4</accession>
<dbReference type="EMBL" id="JANBTW010000017">
    <property type="protein sequence ID" value="KAJ2678810.1"/>
    <property type="molecule type" value="Genomic_DNA"/>
</dbReference>
<evidence type="ECO:0000313" key="2">
    <source>
        <dbReference type="EMBL" id="KAJ2678810.1"/>
    </source>
</evidence>
<dbReference type="Gene3D" id="3.10.129.10">
    <property type="entry name" value="Hotdog Thioesterase"/>
    <property type="match status" value="1"/>
</dbReference>
<evidence type="ECO:0000256" key="1">
    <source>
        <dbReference type="ARBA" id="ARBA00022801"/>
    </source>
</evidence>
<evidence type="ECO:0008006" key="4">
    <source>
        <dbReference type="Google" id="ProtNLM"/>
    </source>
</evidence>
<dbReference type="SUPFAM" id="SSF54637">
    <property type="entry name" value="Thioesterase/thiol ester dehydrase-isomerase"/>
    <property type="match status" value="1"/>
</dbReference>
<sequence>MELPQTAFGDDESVAVETVDIENGEATLRLVVEPHHIASSGVLDEGVVATITDLQTTYLLVAETLSRKPSRMPVSVSVSISVQTIRPVAVGTVVEIVCTVSPDPIKPHAVAVFRSAVDPGIVFAVGRHSKQFKDMMGYASNPGKL</sequence>
<dbReference type="Proteomes" id="UP001151518">
    <property type="component" value="Unassembled WGS sequence"/>
</dbReference>
<organism evidence="2 3">
    <name type="scientific">Coemansia spiralis</name>
    <dbReference type="NCBI Taxonomy" id="417178"/>
    <lineage>
        <taxon>Eukaryota</taxon>
        <taxon>Fungi</taxon>
        <taxon>Fungi incertae sedis</taxon>
        <taxon>Zoopagomycota</taxon>
        <taxon>Kickxellomycotina</taxon>
        <taxon>Kickxellomycetes</taxon>
        <taxon>Kickxellales</taxon>
        <taxon>Kickxellaceae</taxon>
        <taxon>Coemansia</taxon>
    </lineage>
</organism>